<gene>
    <name evidence="2" type="ORF">WMY93_001592</name>
</gene>
<dbReference type="AlphaFoldDB" id="A0AAW0PX61"/>
<dbReference type="EMBL" id="JBBPFD010000002">
    <property type="protein sequence ID" value="KAK7938266.1"/>
    <property type="molecule type" value="Genomic_DNA"/>
</dbReference>
<organism evidence="2 3">
    <name type="scientific">Mugilogobius chulae</name>
    <name type="common">yellowstripe goby</name>
    <dbReference type="NCBI Taxonomy" id="88201"/>
    <lineage>
        <taxon>Eukaryota</taxon>
        <taxon>Metazoa</taxon>
        <taxon>Chordata</taxon>
        <taxon>Craniata</taxon>
        <taxon>Vertebrata</taxon>
        <taxon>Euteleostomi</taxon>
        <taxon>Actinopterygii</taxon>
        <taxon>Neopterygii</taxon>
        <taxon>Teleostei</taxon>
        <taxon>Neoteleostei</taxon>
        <taxon>Acanthomorphata</taxon>
        <taxon>Gobiaria</taxon>
        <taxon>Gobiiformes</taxon>
        <taxon>Gobioidei</taxon>
        <taxon>Gobiidae</taxon>
        <taxon>Gobionellinae</taxon>
        <taxon>Mugilogobius</taxon>
    </lineage>
</organism>
<feature type="compositionally biased region" description="Basic and acidic residues" evidence="1">
    <location>
        <begin position="99"/>
        <end position="112"/>
    </location>
</feature>
<evidence type="ECO:0000313" key="3">
    <source>
        <dbReference type="Proteomes" id="UP001460270"/>
    </source>
</evidence>
<sequence length="112" mass="12586">MTSLIQSHVSSAECTDLQMMFIVKSAVSLHQKPQKTDVQRLEPGVQNKSTSRLMISGASARFQQSALRHYKVSLEADDWCSPSKTLWTWQCTAPPSEGPAERERNPDLRPQT</sequence>
<feature type="region of interest" description="Disordered" evidence="1">
    <location>
        <begin position="91"/>
        <end position="112"/>
    </location>
</feature>
<evidence type="ECO:0000256" key="1">
    <source>
        <dbReference type="SAM" id="MobiDB-lite"/>
    </source>
</evidence>
<dbReference type="Proteomes" id="UP001460270">
    <property type="component" value="Unassembled WGS sequence"/>
</dbReference>
<comment type="caution">
    <text evidence="2">The sequence shown here is derived from an EMBL/GenBank/DDBJ whole genome shotgun (WGS) entry which is preliminary data.</text>
</comment>
<name>A0AAW0PX61_9GOBI</name>
<evidence type="ECO:0000313" key="2">
    <source>
        <dbReference type="EMBL" id="KAK7938266.1"/>
    </source>
</evidence>
<keyword evidence="3" id="KW-1185">Reference proteome</keyword>
<accession>A0AAW0PX61</accession>
<reference evidence="3" key="1">
    <citation type="submission" date="2024-04" db="EMBL/GenBank/DDBJ databases">
        <title>Salinicola lusitanus LLJ914,a marine bacterium isolated from the Okinawa Trough.</title>
        <authorList>
            <person name="Li J."/>
        </authorList>
    </citation>
    <scope>NUCLEOTIDE SEQUENCE [LARGE SCALE GENOMIC DNA]</scope>
</reference>
<protein>
    <submittedName>
        <fullName evidence="2">Uncharacterized protein</fullName>
    </submittedName>
</protein>
<proteinExistence type="predicted"/>